<dbReference type="RefSeq" id="WP_025048035.1">
    <property type="nucleotide sequence ID" value="NZ_QBKU01000004.1"/>
</dbReference>
<comment type="caution">
    <text evidence="2">The sequence shown here is derived from an EMBL/GenBank/DDBJ whole genome shotgun (WGS) entry which is preliminary data.</text>
</comment>
<dbReference type="GO" id="GO:0043041">
    <property type="term" value="P:amino acid activation for nonribosomal peptide biosynthetic process"/>
    <property type="evidence" value="ECO:0007669"/>
    <property type="project" value="TreeGrafter"/>
</dbReference>
<name>A0A2T6CFC3_9RHOB</name>
<proteinExistence type="predicted"/>
<feature type="domain" description="Condensation" evidence="1">
    <location>
        <begin position="3"/>
        <end position="260"/>
    </location>
</feature>
<evidence type="ECO:0000313" key="2">
    <source>
        <dbReference type="EMBL" id="PTX74191.1"/>
    </source>
</evidence>
<dbReference type="PANTHER" id="PTHR45527:SF1">
    <property type="entry name" value="FATTY ACID SYNTHASE"/>
    <property type="match status" value="1"/>
</dbReference>
<accession>A0A2T6CFC3</accession>
<dbReference type="InterPro" id="IPR001242">
    <property type="entry name" value="Condensation_dom"/>
</dbReference>
<organism evidence="2 3">
    <name type="scientific">Sulfitobacter mediterraneus</name>
    <dbReference type="NCBI Taxonomy" id="83219"/>
    <lineage>
        <taxon>Bacteria</taxon>
        <taxon>Pseudomonadati</taxon>
        <taxon>Pseudomonadota</taxon>
        <taxon>Alphaproteobacteria</taxon>
        <taxon>Rhodobacterales</taxon>
        <taxon>Roseobacteraceae</taxon>
        <taxon>Sulfitobacter</taxon>
    </lineage>
</organism>
<evidence type="ECO:0000259" key="1">
    <source>
        <dbReference type="Pfam" id="PF00668"/>
    </source>
</evidence>
<protein>
    <submittedName>
        <fullName evidence="2">Condensation domain-containing protein</fullName>
    </submittedName>
</protein>
<dbReference type="SUPFAM" id="SSF52777">
    <property type="entry name" value="CoA-dependent acyltransferases"/>
    <property type="match status" value="2"/>
</dbReference>
<dbReference type="InterPro" id="IPR023213">
    <property type="entry name" value="CAT-like_dom_sf"/>
</dbReference>
<evidence type="ECO:0000313" key="3">
    <source>
        <dbReference type="Proteomes" id="UP000244092"/>
    </source>
</evidence>
<dbReference type="EMBL" id="QBKU01000004">
    <property type="protein sequence ID" value="PTX74191.1"/>
    <property type="molecule type" value="Genomic_DNA"/>
</dbReference>
<dbReference type="GO" id="GO:0044550">
    <property type="term" value="P:secondary metabolite biosynthetic process"/>
    <property type="evidence" value="ECO:0007669"/>
    <property type="project" value="TreeGrafter"/>
</dbReference>
<dbReference type="AlphaFoldDB" id="A0A2T6CFC3"/>
<gene>
    <name evidence="2" type="ORF">C8N31_10471</name>
</gene>
<dbReference type="Gene3D" id="3.30.559.10">
    <property type="entry name" value="Chloramphenicol acetyltransferase-like domain"/>
    <property type="match status" value="1"/>
</dbReference>
<reference evidence="2 3" key="1">
    <citation type="submission" date="2018-04" db="EMBL/GenBank/DDBJ databases">
        <title>Genomic Encyclopedia of Archaeal and Bacterial Type Strains, Phase II (KMG-II): from individual species to whole genera.</title>
        <authorList>
            <person name="Goeker M."/>
        </authorList>
    </citation>
    <scope>NUCLEOTIDE SEQUENCE [LARGE SCALE GENOMIC DNA]</scope>
    <source>
        <strain evidence="2 3">DSM 12244</strain>
    </source>
</reference>
<dbReference type="GO" id="GO:0005737">
    <property type="term" value="C:cytoplasm"/>
    <property type="evidence" value="ECO:0007669"/>
    <property type="project" value="TreeGrafter"/>
</dbReference>
<dbReference type="GO" id="GO:0031177">
    <property type="term" value="F:phosphopantetheine binding"/>
    <property type="evidence" value="ECO:0007669"/>
    <property type="project" value="TreeGrafter"/>
</dbReference>
<dbReference type="PANTHER" id="PTHR45527">
    <property type="entry name" value="NONRIBOSOMAL PEPTIDE SYNTHETASE"/>
    <property type="match status" value="1"/>
</dbReference>
<dbReference type="GO" id="GO:0003824">
    <property type="term" value="F:catalytic activity"/>
    <property type="evidence" value="ECO:0007669"/>
    <property type="project" value="InterPro"/>
</dbReference>
<dbReference type="Gene3D" id="3.30.559.30">
    <property type="entry name" value="Nonribosomal peptide synthetase, condensation domain"/>
    <property type="match status" value="1"/>
</dbReference>
<dbReference type="Pfam" id="PF00668">
    <property type="entry name" value="Condensation"/>
    <property type="match status" value="1"/>
</dbReference>
<sequence length="446" mass="49756">MQTFPLTAWQHSSLLLEQHPKANRNFLTHTTHSIAMRVRPGLSERRLRRAFAQLCARHDVTRLVIDRNGSEAKCCILESRASQMGVHDYAGAAEKDIEAITHKHARSFLPLIGHELVQLDLLMFGDLGDVVVFRVHACLTDGFGMTLMRDDLMKFYFQIPIVTSAVGYGAYYQGWGRDRAMSGVLAERFWEDKLLPAPPPPQIGRVKRGMPILQGGLTWQTGADYYCDLTAGQVAQLSTQAQAAGTTAFMLANTAFIQTVAQAGEVDDVLYSLTLGRHDNRLFQYAGHHALHPLMRFRHCEGQSVVDAAQNHAQQWRETLDHLPAIAARREGTWDRRLLDAGSYPRQITTGSRMPLNGNRKSSGAAALPSEDGTVRIWSMELSEIAMPHYPGDFDELVLRAEFEPERSALQFRYDADAYSEDEIAALAQDTFARLGLKVGSTQSFA</sequence>
<dbReference type="Proteomes" id="UP000244092">
    <property type="component" value="Unassembled WGS sequence"/>
</dbReference>